<evidence type="ECO:0000256" key="4">
    <source>
        <dbReference type="RuleBase" id="RU361188"/>
    </source>
</evidence>
<keyword evidence="9" id="KW-1185">Reference proteome</keyword>
<dbReference type="GO" id="GO:0004348">
    <property type="term" value="F:glucosylceramidase activity"/>
    <property type="evidence" value="ECO:0007669"/>
    <property type="project" value="UniProtKB-EC"/>
</dbReference>
<evidence type="ECO:0000256" key="6">
    <source>
        <dbReference type="SAM" id="SignalP"/>
    </source>
</evidence>
<dbReference type="InterPro" id="IPR000421">
    <property type="entry name" value="FA58C"/>
</dbReference>
<dbReference type="InterPro" id="IPR033453">
    <property type="entry name" value="Glyco_hydro_30_TIM-barrel"/>
</dbReference>
<dbReference type="Pfam" id="PF17189">
    <property type="entry name" value="Glyco_hydro_30C"/>
    <property type="match status" value="1"/>
</dbReference>
<dbReference type="PANTHER" id="PTHR11069:SF23">
    <property type="entry name" value="LYSOSOMAL ACID GLUCOSYLCERAMIDASE"/>
    <property type="match status" value="1"/>
</dbReference>
<dbReference type="SUPFAM" id="SSF51445">
    <property type="entry name" value="(Trans)glycosidases"/>
    <property type="match status" value="1"/>
</dbReference>
<dbReference type="OrthoDB" id="9806701at2"/>
<evidence type="ECO:0000256" key="2">
    <source>
        <dbReference type="ARBA" id="ARBA00022729"/>
    </source>
</evidence>
<name>A0A5P9Q5M8_9MICO</name>
<feature type="chain" id="PRO_5024866367" evidence="6">
    <location>
        <begin position="38"/>
        <end position="663"/>
    </location>
</feature>
<comment type="similarity">
    <text evidence="1 4">Belongs to the glycosyl hydrolase 30 family.</text>
</comment>
<proteinExistence type="inferred from homology"/>
<dbReference type="InterPro" id="IPR008979">
    <property type="entry name" value="Galactose-bd-like_sf"/>
</dbReference>
<dbReference type="InterPro" id="IPR013780">
    <property type="entry name" value="Glyco_hydro_b"/>
</dbReference>
<dbReference type="PROSITE" id="PS51318">
    <property type="entry name" value="TAT"/>
    <property type="match status" value="1"/>
</dbReference>
<keyword evidence="2 6" id="KW-0732">Signal</keyword>
<dbReference type="InterPro" id="IPR033452">
    <property type="entry name" value="GH30_C"/>
</dbReference>
<evidence type="ECO:0000259" key="7">
    <source>
        <dbReference type="PROSITE" id="PS50022"/>
    </source>
</evidence>
<feature type="signal peptide" evidence="6">
    <location>
        <begin position="1"/>
        <end position="37"/>
    </location>
</feature>
<dbReference type="Gene3D" id="2.60.40.1180">
    <property type="entry name" value="Golgi alpha-mannosidase II"/>
    <property type="match status" value="1"/>
</dbReference>
<sequence length="663" mass="70627">MTSPPPPTTPRHPRRRAAAAGTALAASAALALTPALAADAHPGHASSDDVRVWVTTPDGAQRLAEQAPTRFTTGSSTRTTITIDPATTYQTMDGFGGALTDSTAAVLYQLSPAERTKAMRDLFSPTDGIGVSFLRQPVGSSDFTATSEHYTYDDVAPGQTDLGLEHFTIAHDEKQILPLLRQAKKLNPAIKVVATPWSPPAWMKTNDSLVGGRLKDDPAYYDAYARYLVKYVKAYAAAGVPIDYLTVQNEPQNRTPSAYPGTDMGVKQEEKVIEALGPLLKKASPRTKILGYDHNWSTHPNDAASAPPDEPGGETDYPYQLLDSPAAKWITGTAYHCYSGDPSAQTALHDAHPDKGIYFTECSGSHGADDTPAQYFRGTLTWHARTITIGTTRNWAKTVADWNLALDDDGGPHLGGCDTCTGFLAVHPDGTYSENAEYYTIGHLSKFVKQGAVRIGSTSFGTTGWNGQLMDVAFRNPDGSTALVVHNENDDPRSFAVAVGSRTFEYTLPGGALATFTWPASATRGAFLGSGLSGLVPVSLAHATATASSAPDDAKLAIDADASTRWSSGAAQAPGQYVQLDLGKVTELRRVAVDAGDNLGDYPRGWAVSTSLDGTHWTTKATGSGTGQLVNADLRLTLARYVKITQTGTSGSWWSVADVRLYR</sequence>
<dbReference type="KEGG" id="lxl:KDY119_00171"/>
<dbReference type="Gene3D" id="3.20.20.80">
    <property type="entry name" value="Glycosidases"/>
    <property type="match status" value="1"/>
</dbReference>
<dbReference type="GO" id="GO:0006680">
    <property type="term" value="P:glucosylceramide catabolic process"/>
    <property type="evidence" value="ECO:0007669"/>
    <property type="project" value="TreeGrafter"/>
</dbReference>
<evidence type="ECO:0000256" key="1">
    <source>
        <dbReference type="ARBA" id="ARBA00005382"/>
    </source>
</evidence>
<feature type="region of interest" description="Disordered" evidence="5">
    <location>
        <begin position="294"/>
        <end position="315"/>
    </location>
</feature>
<dbReference type="InterPro" id="IPR001139">
    <property type="entry name" value="Glyco_hydro_30"/>
</dbReference>
<keyword evidence="3 4" id="KW-0378">Hydrolase</keyword>
<accession>A0A5P9Q5M8</accession>
<dbReference type="SUPFAM" id="SSF51011">
    <property type="entry name" value="Glycosyl hydrolase domain"/>
    <property type="match status" value="1"/>
</dbReference>
<dbReference type="EMBL" id="CP045529">
    <property type="protein sequence ID" value="QFU96684.1"/>
    <property type="molecule type" value="Genomic_DNA"/>
</dbReference>
<dbReference type="AlphaFoldDB" id="A0A5P9Q5M8"/>
<dbReference type="Gene3D" id="2.60.120.260">
    <property type="entry name" value="Galactose-binding domain-like"/>
    <property type="match status" value="1"/>
</dbReference>
<dbReference type="EC" id="3.2.1.45" evidence="8"/>
<dbReference type="Pfam" id="PF00754">
    <property type="entry name" value="F5_F8_type_C"/>
    <property type="match status" value="1"/>
</dbReference>
<evidence type="ECO:0000256" key="5">
    <source>
        <dbReference type="SAM" id="MobiDB-lite"/>
    </source>
</evidence>
<organism evidence="8 9">
    <name type="scientific">Luteimicrobium xylanilyticum</name>
    <dbReference type="NCBI Taxonomy" id="1133546"/>
    <lineage>
        <taxon>Bacteria</taxon>
        <taxon>Bacillati</taxon>
        <taxon>Actinomycetota</taxon>
        <taxon>Actinomycetes</taxon>
        <taxon>Micrococcales</taxon>
        <taxon>Luteimicrobium</taxon>
    </lineage>
</organism>
<dbReference type="RefSeq" id="WP_153021804.1">
    <property type="nucleotide sequence ID" value="NZ_BAABIH010000013.1"/>
</dbReference>
<evidence type="ECO:0000313" key="8">
    <source>
        <dbReference type="EMBL" id="QFU96684.1"/>
    </source>
</evidence>
<dbReference type="PRINTS" id="PR00843">
    <property type="entry name" value="GLHYDRLASE30"/>
</dbReference>
<dbReference type="PROSITE" id="PS50022">
    <property type="entry name" value="FA58C_3"/>
    <property type="match status" value="1"/>
</dbReference>
<feature type="domain" description="F5/8 type C" evidence="7">
    <location>
        <begin position="520"/>
        <end position="663"/>
    </location>
</feature>
<dbReference type="GO" id="GO:0016020">
    <property type="term" value="C:membrane"/>
    <property type="evidence" value="ECO:0007669"/>
    <property type="project" value="GOC"/>
</dbReference>
<dbReference type="PANTHER" id="PTHR11069">
    <property type="entry name" value="GLUCOSYLCERAMIDASE"/>
    <property type="match status" value="1"/>
</dbReference>
<dbReference type="InterPro" id="IPR006311">
    <property type="entry name" value="TAT_signal"/>
</dbReference>
<reference evidence="8 9" key="1">
    <citation type="submission" date="2019-10" db="EMBL/GenBank/DDBJ databases">
        <title>Genome sequence of Luteimicrobium xylanilyticum HY-24.</title>
        <authorList>
            <person name="Kim D.Y."/>
            <person name="Park H.-Y."/>
        </authorList>
    </citation>
    <scope>NUCLEOTIDE SEQUENCE [LARGE SCALE GENOMIC DNA]</scope>
    <source>
        <strain evidence="8 9">HY-24</strain>
    </source>
</reference>
<gene>
    <name evidence="8" type="primary">srfJ</name>
    <name evidence="8" type="ORF">KDY119_00171</name>
</gene>
<evidence type="ECO:0000313" key="9">
    <source>
        <dbReference type="Proteomes" id="UP000326702"/>
    </source>
</evidence>
<dbReference type="SUPFAM" id="SSF49785">
    <property type="entry name" value="Galactose-binding domain-like"/>
    <property type="match status" value="1"/>
</dbReference>
<dbReference type="Pfam" id="PF02055">
    <property type="entry name" value="Glyco_hydro_30"/>
    <property type="match status" value="1"/>
</dbReference>
<dbReference type="InterPro" id="IPR017853">
    <property type="entry name" value="GH"/>
</dbReference>
<evidence type="ECO:0000256" key="3">
    <source>
        <dbReference type="ARBA" id="ARBA00022801"/>
    </source>
</evidence>
<keyword evidence="4 8" id="KW-0326">Glycosidase</keyword>
<protein>
    <submittedName>
        <fullName evidence="8">Glucosylceramidase</fullName>
        <ecNumber evidence="8">3.2.1.45</ecNumber>
    </submittedName>
</protein>
<dbReference type="Proteomes" id="UP000326702">
    <property type="component" value="Chromosome"/>
</dbReference>